<dbReference type="GeneID" id="14404172"/>
<evidence type="ECO:0000256" key="1">
    <source>
        <dbReference type="SAM" id="MobiDB-lite"/>
    </source>
</evidence>
<feature type="transmembrane region" description="Helical" evidence="2">
    <location>
        <begin position="77"/>
        <end position="94"/>
    </location>
</feature>
<name>L0JZS4_9EURY</name>
<reference evidence="4 5" key="1">
    <citation type="submission" date="2012-11" db="EMBL/GenBank/DDBJ databases">
        <title>FINISHED of Natronococcus occultus SP4, DSM 3396.</title>
        <authorList>
            <consortium name="DOE Joint Genome Institute"/>
            <person name="Eisen J."/>
            <person name="Huntemann M."/>
            <person name="Wei C.-L."/>
            <person name="Han J."/>
            <person name="Detter J.C."/>
            <person name="Han C."/>
            <person name="Tapia R."/>
            <person name="Chen A."/>
            <person name="Kyrpides N."/>
            <person name="Mavromatis K."/>
            <person name="Markowitz V."/>
            <person name="Szeto E."/>
            <person name="Ivanova N."/>
            <person name="Mikhailova N."/>
            <person name="Ovchinnikova G."/>
            <person name="Pagani I."/>
            <person name="Pati A."/>
            <person name="Goodwin L."/>
            <person name="Nordberg H.P."/>
            <person name="Cantor M.N."/>
            <person name="Hua S.X."/>
            <person name="Woyke T."/>
            <person name="Eisen J."/>
            <person name="Klenk H.-P."/>
            <person name="Klenk H.-P."/>
        </authorList>
    </citation>
    <scope>NUCLEOTIDE SEQUENCE [LARGE SCALE GENOMIC DNA]</scope>
    <source>
        <strain evidence="4 5">SP4</strain>
    </source>
</reference>
<dbReference type="Pfam" id="PF11992">
    <property type="entry name" value="TgpA_N"/>
    <property type="match status" value="1"/>
</dbReference>
<dbReference type="eggNOG" id="arCOG11064">
    <property type="taxonomic scope" value="Archaea"/>
</dbReference>
<dbReference type="eggNOG" id="arCOG02169">
    <property type="taxonomic scope" value="Archaea"/>
</dbReference>
<evidence type="ECO:0000256" key="2">
    <source>
        <dbReference type="SAM" id="Phobius"/>
    </source>
</evidence>
<keyword evidence="2" id="KW-0812">Transmembrane</keyword>
<dbReference type="InterPro" id="IPR002931">
    <property type="entry name" value="Transglutaminase-like"/>
</dbReference>
<dbReference type="EMBL" id="CP003929">
    <property type="protein sequence ID" value="AGB38261.1"/>
    <property type="molecule type" value="Genomic_DNA"/>
</dbReference>
<keyword evidence="2" id="KW-0472">Membrane</keyword>
<dbReference type="GO" id="GO:0008233">
    <property type="term" value="F:peptidase activity"/>
    <property type="evidence" value="ECO:0007669"/>
    <property type="project" value="UniProtKB-KW"/>
</dbReference>
<feature type="transmembrane region" description="Helical" evidence="2">
    <location>
        <begin position="154"/>
        <end position="172"/>
    </location>
</feature>
<dbReference type="STRING" id="694430.Natoc_2488"/>
<feature type="region of interest" description="Disordered" evidence="1">
    <location>
        <begin position="536"/>
        <end position="617"/>
    </location>
</feature>
<dbReference type="PANTHER" id="PTHR42736">
    <property type="entry name" value="PROTEIN-GLUTAMINE GAMMA-GLUTAMYLTRANSFERASE"/>
    <property type="match status" value="1"/>
</dbReference>
<dbReference type="InterPro" id="IPR021878">
    <property type="entry name" value="TgpA_N"/>
</dbReference>
<dbReference type="HOGENOM" id="CLU_022005_0_0_2"/>
<dbReference type="SMART" id="SM00460">
    <property type="entry name" value="TGc"/>
    <property type="match status" value="1"/>
</dbReference>
<dbReference type="GO" id="GO:0006508">
    <property type="term" value="P:proteolysis"/>
    <property type="evidence" value="ECO:0007669"/>
    <property type="project" value="UniProtKB-KW"/>
</dbReference>
<dbReference type="RefSeq" id="WP_015321703.1">
    <property type="nucleotide sequence ID" value="NC_019974.1"/>
</dbReference>
<keyword evidence="5" id="KW-1185">Reference proteome</keyword>
<feature type="compositionally biased region" description="Acidic residues" evidence="1">
    <location>
        <begin position="542"/>
        <end position="617"/>
    </location>
</feature>
<feature type="transmembrane region" description="Helical" evidence="2">
    <location>
        <begin position="48"/>
        <end position="70"/>
    </location>
</feature>
<feature type="transmembrane region" description="Helical" evidence="2">
    <location>
        <begin position="178"/>
        <end position="195"/>
    </location>
</feature>
<evidence type="ECO:0000313" key="5">
    <source>
        <dbReference type="Proteomes" id="UP000010878"/>
    </source>
</evidence>
<evidence type="ECO:0000313" key="4">
    <source>
        <dbReference type="EMBL" id="AGB38261.1"/>
    </source>
</evidence>
<dbReference type="PANTHER" id="PTHR42736:SF1">
    <property type="entry name" value="PROTEIN-GLUTAMINE GAMMA-GLUTAMYLTRANSFERASE"/>
    <property type="match status" value="1"/>
</dbReference>
<accession>L0JZS4</accession>
<dbReference type="InterPro" id="IPR025403">
    <property type="entry name" value="TgpA-like_C"/>
</dbReference>
<organism evidence="4 5">
    <name type="scientific">Natronococcus occultus SP4</name>
    <dbReference type="NCBI Taxonomy" id="694430"/>
    <lineage>
        <taxon>Archaea</taxon>
        <taxon>Methanobacteriati</taxon>
        <taxon>Methanobacteriota</taxon>
        <taxon>Stenosarchaea group</taxon>
        <taxon>Halobacteria</taxon>
        <taxon>Halobacteriales</taxon>
        <taxon>Natrialbaceae</taxon>
        <taxon>Natronococcus</taxon>
    </lineage>
</organism>
<sequence length="755" mass="80980">MSTDARGRTVSLDLERAVGTGPFRLLALACVAALIGSYVWVLRDVTQVVGGTDALLVLVGSMLVAATILARAIRPRTATAAAVVLVVLGFTYYLEASGAGVGTALGATETILTDTAALATGLPLLRMVEAGLWTLGFAPGPAFLSWYLAVRGRYALSAVPAGLALLFLVLTGDAGTTVTLIGTVGAIGAVGFGELERRGGSIAQADLLAVVFAAIVVLSLSVTILPGEDAGPTFTGGGDGTLEGTIDTAGERSGISGQVDLSPEVRFTVESDERSYWRTGVYDRFAGDEWVRSGPLSEYDGSIDGPPGEGETVTQRVTAETELGVLPGAAQQVELEGPPTRHAEVSSHGQPQPADTLVAGDEYAVESVVVDPDPDELRAAGTDDPEHVTEDHDYLQLPEDTSDEFEARAAELTADADTRYDAAVAIEDYLRSSKSYSLDVEQPPGNVAEEFLFEMDEGYCVYFATSMVQLLRAEEIPARYATGYTEGQEIDDGEYVVRGLDAHAWVEVYFPDHGWVAFEPTPGDAREDVHNDRLEDAREDGHDDVDTEDSEDVPVSDDEAENESEAESDDEPDGTDDAPDGTDDAPDGTDDGETDETSDDGTDDAPDESVGADDGIDPSELVTISREQLALALVGLVGLAAAVRHTGATARARRELRLYWHGRRGEPDEDARRAYRRLEELLAREYRPRRRGESSRQYLAALSAEHDIDERAKRVARHYERATYGGGVDREEADEAVDIVDELARERLSLRRRLH</sequence>
<dbReference type="SUPFAM" id="SSF54001">
    <property type="entry name" value="Cysteine proteinases"/>
    <property type="match status" value="1"/>
</dbReference>
<dbReference type="Proteomes" id="UP000010878">
    <property type="component" value="Chromosome"/>
</dbReference>
<keyword evidence="4" id="KW-0645">Protease</keyword>
<dbReference type="InterPro" id="IPR038765">
    <property type="entry name" value="Papain-like_cys_pep_sf"/>
</dbReference>
<dbReference type="eggNOG" id="arCOG02963">
    <property type="taxonomic scope" value="Archaea"/>
</dbReference>
<dbReference type="KEGG" id="nou:Natoc_2488"/>
<dbReference type="OrthoDB" id="18481at2157"/>
<evidence type="ECO:0000259" key="3">
    <source>
        <dbReference type="SMART" id="SM00460"/>
    </source>
</evidence>
<gene>
    <name evidence="4" type="ORF">Natoc_2488</name>
</gene>
<protein>
    <submittedName>
        <fullName evidence="4">Transglutaminase-like enzyme, predicted cysteine protease</fullName>
    </submittedName>
</protein>
<keyword evidence="2" id="KW-1133">Transmembrane helix</keyword>
<dbReference type="InterPro" id="IPR052901">
    <property type="entry name" value="Bact_TGase-like"/>
</dbReference>
<dbReference type="AlphaFoldDB" id="L0JZS4"/>
<proteinExistence type="predicted"/>
<feature type="domain" description="Transglutaminase-like" evidence="3">
    <location>
        <begin position="452"/>
        <end position="522"/>
    </location>
</feature>
<feature type="transmembrane region" description="Helical" evidence="2">
    <location>
        <begin position="130"/>
        <end position="149"/>
    </location>
</feature>
<dbReference type="Gene3D" id="3.10.620.30">
    <property type="match status" value="1"/>
</dbReference>
<keyword evidence="4" id="KW-0378">Hydrolase</keyword>
<feature type="transmembrane region" description="Helical" evidence="2">
    <location>
        <begin position="207"/>
        <end position="225"/>
    </location>
</feature>
<dbReference type="Pfam" id="PF01841">
    <property type="entry name" value="Transglut_core"/>
    <property type="match status" value="1"/>
</dbReference>
<feature type="transmembrane region" description="Helical" evidence="2">
    <location>
        <begin position="21"/>
        <end position="42"/>
    </location>
</feature>
<dbReference type="Pfam" id="PF13559">
    <property type="entry name" value="DUF4129"/>
    <property type="match status" value="1"/>
</dbReference>